<comment type="caution">
    <text evidence="15">The sequence shown here is derived from an EMBL/GenBank/DDBJ whole genome shotgun (WGS) entry which is preliminary data.</text>
</comment>
<sequence length="230" mass="25651">MHVLQEIWRGLDWSVLTDLLLSIIPALVCITLHELAHGYVAYRLGDDTAKRAGRLTLNPLKHIDIMGLAMMVIFKFGWAKPVPVNMWKFKNPKKGMAICAAAGPAANVLIAIICLFIYGILLRMGPTIGKVGNYVAEMLIITAYLSTALAIFNIVPVPPLDGSKVLYSFVSDRAYAKLMYYERYGMIVLVVAVFLLSRTDLNPLGRAADWLMNELTFAARWGFELGRLFK</sequence>
<keyword evidence="7" id="KW-0479">Metal-binding</keyword>
<evidence type="ECO:0000259" key="14">
    <source>
        <dbReference type="Pfam" id="PF02163"/>
    </source>
</evidence>
<dbReference type="PANTHER" id="PTHR35864:SF1">
    <property type="entry name" value="ZINC METALLOPROTEASE YWHC-RELATED"/>
    <property type="match status" value="1"/>
</dbReference>
<feature type="domain" description="Peptidase M50" evidence="14">
    <location>
        <begin position="135"/>
        <end position="193"/>
    </location>
</feature>
<keyword evidence="8" id="KW-0378">Hydrolase</keyword>
<dbReference type="AlphaFoldDB" id="A0A9D1K8W6"/>
<feature type="transmembrane region" description="Helical" evidence="13">
    <location>
        <begin position="20"/>
        <end position="42"/>
    </location>
</feature>
<evidence type="ECO:0000256" key="7">
    <source>
        <dbReference type="ARBA" id="ARBA00022723"/>
    </source>
</evidence>
<dbReference type="InterPro" id="IPR008915">
    <property type="entry name" value="Peptidase_M50"/>
</dbReference>
<evidence type="ECO:0000256" key="11">
    <source>
        <dbReference type="ARBA" id="ARBA00023049"/>
    </source>
</evidence>
<keyword evidence="5 15" id="KW-0645">Protease</keyword>
<comment type="cofactor">
    <cofactor evidence="1">
        <name>Zn(2+)</name>
        <dbReference type="ChEBI" id="CHEBI:29105"/>
    </cofactor>
</comment>
<keyword evidence="10 13" id="KW-1133">Transmembrane helix</keyword>
<protein>
    <submittedName>
        <fullName evidence="15">Site-2 protease family protein</fullName>
    </submittedName>
</protein>
<dbReference type="InterPro" id="IPR052348">
    <property type="entry name" value="Metallopeptidase_M50B"/>
</dbReference>
<dbReference type="Pfam" id="PF02163">
    <property type="entry name" value="Peptidase_M50"/>
    <property type="match status" value="1"/>
</dbReference>
<dbReference type="PANTHER" id="PTHR35864">
    <property type="entry name" value="ZINC METALLOPROTEASE MJ0611-RELATED"/>
    <property type="match status" value="1"/>
</dbReference>
<evidence type="ECO:0000256" key="6">
    <source>
        <dbReference type="ARBA" id="ARBA00022692"/>
    </source>
</evidence>
<feature type="transmembrane region" description="Helical" evidence="13">
    <location>
        <begin position="63"/>
        <end position="79"/>
    </location>
</feature>
<evidence type="ECO:0000256" key="1">
    <source>
        <dbReference type="ARBA" id="ARBA00001947"/>
    </source>
</evidence>
<feature type="transmembrane region" description="Helical" evidence="13">
    <location>
        <begin position="178"/>
        <end position="196"/>
    </location>
</feature>
<dbReference type="EMBL" id="DVJS01000135">
    <property type="protein sequence ID" value="HIS97391.1"/>
    <property type="molecule type" value="Genomic_DNA"/>
</dbReference>
<feature type="transmembrane region" description="Helical" evidence="13">
    <location>
        <begin position="134"/>
        <end position="158"/>
    </location>
</feature>
<evidence type="ECO:0000256" key="5">
    <source>
        <dbReference type="ARBA" id="ARBA00022670"/>
    </source>
</evidence>
<evidence type="ECO:0000256" key="2">
    <source>
        <dbReference type="ARBA" id="ARBA00004651"/>
    </source>
</evidence>
<dbReference type="GO" id="GO:0006508">
    <property type="term" value="P:proteolysis"/>
    <property type="evidence" value="ECO:0007669"/>
    <property type="project" value="UniProtKB-KW"/>
</dbReference>
<keyword evidence="12 13" id="KW-0472">Membrane</keyword>
<keyword evidence="6 13" id="KW-0812">Transmembrane</keyword>
<dbReference type="GO" id="GO:0046872">
    <property type="term" value="F:metal ion binding"/>
    <property type="evidence" value="ECO:0007669"/>
    <property type="project" value="UniProtKB-KW"/>
</dbReference>
<feature type="transmembrane region" description="Helical" evidence="13">
    <location>
        <begin position="95"/>
        <end position="122"/>
    </location>
</feature>
<reference evidence="15" key="2">
    <citation type="journal article" date="2021" name="PeerJ">
        <title>Extensive microbial diversity within the chicken gut microbiome revealed by metagenomics and culture.</title>
        <authorList>
            <person name="Gilroy R."/>
            <person name="Ravi A."/>
            <person name="Getino M."/>
            <person name="Pursley I."/>
            <person name="Horton D.L."/>
            <person name="Alikhan N.F."/>
            <person name="Baker D."/>
            <person name="Gharbi K."/>
            <person name="Hall N."/>
            <person name="Watson M."/>
            <person name="Adriaenssens E.M."/>
            <person name="Foster-Nyarko E."/>
            <person name="Jarju S."/>
            <person name="Secka A."/>
            <person name="Antonio M."/>
            <person name="Oren A."/>
            <person name="Chaudhuri R.R."/>
            <person name="La Ragione R."/>
            <person name="Hildebrand F."/>
            <person name="Pallen M.J."/>
        </authorList>
    </citation>
    <scope>NUCLEOTIDE SEQUENCE</scope>
    <source>
        <strain evidence="15">ChiHecec3B27-6122</strain>
    </source>
</reference>
<gene>
    <name evidence="15" type="ORF">IAD42_05395</name>
</gene>
<evidence type="ECO:0000256" key="13">
    <source>
        <dbReference type="SAM" id="Phobius"/>
    </source>
</evidence>
<keyword evidence="11" id="KW-0482">Metalloprotease</keyword>
<evidence type="ECO:0000256" key="3">
    <source>
        <dbReference type="ARBA" id="ARBA00007931"/>
    </source>
</evidence>
<name>A0A9D1K8W6_9FIRM</name>
<dbReference type="Proteomes" id="UP000886876">
    <property type="component" value="Unassembled WGS sequence"/>
</dbReference>
<evidence type="ECO:0000256" key="4">
    <source>
        <dbReference type="ARBA" id="ARBA00022475"/>
    </source>
</evidence>
<reference evidence="15" key="1">
    <citation type="submission" date="2020-10" db="EMBL/GenBank/DDBJ databases">
        <authorList>
            <person name="Gilroy R."/>
        </authorList>
    </citation>
    <scope>NUCLEOTIDE SEQUENCE</scope>
    <source>
        <strain evidence="15">ChiHecec3B27-6122</strain>
    </source>
</reference>
<evidence type="ECO:0000256" key="12">
    <source>
        <dbReference type="ARBA" id="ARBA00023136"/>
    </source>
</evidence>
<comment type="similarity">
    <text evidence="3">Belongs to the peptidase M50B family.</text>
</comment>
<evidence type="ECO:0000313" key="15">
    <source>
        <dbReference type="EMBL" id="HIS97391.1"/>
    </source>
</evidence>
<keyword evidence="4" id="KW-1003">Cell membrane</keyword>
<organism evidence="15 16">
    <name type="scientific">Candidatus Scatomorpha pullistercoris</name>
    <dbReference type="NCBI Taxonomy" id="2840929"/>
    <lineage>
        <taxon>Bacteria</taxon>
        <taxon>Bacillati</taxon>
        <taxon>Bacillota</taxon>
        <taxon>Clostridia</taxon>
        <taxon>Eubacteriales</taxon>
        <taxon>Candidatus Scatomorpha</taxon>
    </lineage>
</organism>
<dbReference type="GO" id="GO:0005886">
    <property type="term" value="C:plasma membrane"/>
    <property type="evidence" value="ECO:0007669"/>
    <property type="project" value="UniProtKB-SubCell"/>
</dbReference>
<evidence type="ECO:0000313" key="16">
    <source>
        <dbReference type="Proteomes" id="UP000886876"/>
    </source>
</evidence>
<accession>A0A9D1K8W6</accession>
<dbReference type="InterPro" id="IPR044537">
    <property type="entry name" value="Rip2-like"/>
</dbReference>
<keyword evidence="9" id="KW-0862">Zinc</keyword>
<comment type="subcellular location">
    <subcellularLocation>
        <location evidence="2">Cell membrane</location>
        <topology evidence="2">Multi-pass membrane protein</topology>
    </subcellularLocation>
</comment>
<evidence type="ECO:0000256" key="9">
    <source>
        <dbReference type="ARBA" id="ARBA00022833"/>
    </source>
</evidence>
<dbReference type="CDD" id="cd06158">
    <property type="entry name" value="S2P-M50_like_1"/>
    <property type="match status" value="1"/>
</dbReference>
<dbReference type="GO" id="GO:0008237">
    <property type="term" value="F:metallopeptidase activity"/>
    <property type="evidence" value="ECO:0007669"/>
    <property type="project" value="UniProtKB-KW"/>
</dbReference>
<evidence type="ECO:0000256" key="8">
    <source>
        <dbReference type="ARBA" id="ARBA00022801"/>
    </source>
</evidence>
<evidence type="ECO:0000256" key="10">
    <source>
        <dbReference type="ARBA" id="ARBA00022989"/>
    </source>
</evidence>
<proteinExistence type="inferred from homology"/>